<gene>
    <name evidence="1" type="ORF">DS957_028895</name>
</gene>
<reference evidence="1 2" key="1">
    <citation type="submission" date="2018-08" db="EMBL/GenBank/DDBJ databases">
        <title>Vibrio harveyi strains pathogenic to white snook Centropomus viridis Lockington (1877) and potential probiotic bacteria.</title>
        <authorList>
            <person name="Soto-Rodriguez S."/>
            <person name="Gomez-Gil B."/>
            <person name="Lozano-Olvera R."/>
        </authorList>
    </citation>
    <scope>NUCLEOTIDE SEQUENCE [LARGE SCALE GENOMIC DNA]</scope>
    <source>
        <strain evidence="1 2">CAIM 1508</strain>
    </source>
</reference>
<protein>
    <submittedName>
        <fullName evidence="1">Uncharacterized protein</fullName>
    </submittedName>
</protein>
<dbReference type="Proteomes" id="UP000253437">
    <property type="component" value="Unassembled WGS sequence"/>
</dbReference>
<evidence type="ECO:0000313" key="1">
    <source>
        <dbReference type="EMBL" id="RIV98335.1"/>
    </source>
</evidence>
<evidence type="ECO:0000313" key="2">
    <source>
        <dbReference type="Proteomes" id="UP000253437"/>
    </source>
</evidence>
<dbReference type="AlphaFoldDB" id="A0A8B3D782"/>
<organism evidence="1 2">
    <name type="scientific">Vibrio harveyi</name>
    <name type="common">Beneckea harveyi</name>
    <dbReference type="NCBI Taxonomy" id="669"/>
    <lineage>
        <taxon>Bacteria</taxon>
        <taxon>Pseudomonadati</taxon>
        <taxon>Pseudomonadota</taxon>
        <taxon>Gammaproteobacteria</taxon>
        <taxon>Vibrionales</taxon>
        <taxon>Vibrionaceae</taxon>
        <taxon>Vibrio</taxon>
    </lineage>
</organism>
<dbReference type="RefSeq" id="WP_114092952.1">
    <property type="nucleotide sequence ID" value="NZ_QOUW02000292.1"/>
</dbReference>
<name>A0A8B3D782_VIBHA</name>
<accession>A0A8B3D782</accession>
<comment type="caution">
    <text evidence="1">The sequence shown here is derived from an EMBL/GenBank/DDBJ whole genome shotgun (WGS) entry which is preliminary data.</text>
</comment>
<proteinExistence type="predicted"/>
<dbReference type="EMBL" id="QOUW02000292">
    <property type="protein sequence ID" value="RIV98335.1"/>
    <property type="molecule type" value="Genomic_DNA"/>
</dbReference>
<sequence>MSLSIEEKQDLKSFLVNVYGPQARNWAINDEMFNLTYKMLSESGKCSDLMDLVPRPISVGENPAKWLSKQVRSMILRKLKGRKGHYAVCVKTLEIKMKTNFLMIDAGL</sequence>